<dbReference type="SMART" id="SM00937">
    <property type="entry name" value="PCRF"/>
    <property type="match status" value="1"/>
</dbReference>
<evidence type="ECO:0000313" key="8">
    <source>
        <dbReference type="EMBL" id="MDA3968807.1"/>
    </source>
</evidence>
<dbReference type="Gene3D" id="3.30.160.20">
    <property type="match status" value="1"/>
</dbReference>
<feature type="domain" description="Prokaryotic-type class I peptide chain release factors" evidence="7">
    <location>
        <begin position="224"/>
        <end position="240"/>
    </location>
</feature>
<name>A0ABT4VDM9_9HELI</name>
<protein>
    <recommendedName>
        <fullName evidence="5 6">Peptide chain release factor 1</fullName>
        <shortName evidence="5">RF-1</shortName>
    </recommendedName>
</protein>
<comment type="function">
    <text evidence="1 5">Peptide chain release factor 1 directs the termination of translation in response to the peptide chain termination codons UAG and UAA.</text>
</comment>
<dbReference type="InterPro" id="IPR045853">
    <property type="entry name" value="Pep_chain_release_fac_I_sf"/>
</dbReference>
<dbReference type="InterPro" id="IPR000352">
    <property type="entry name" value="Pep_chain_release_fac_I"/>
</dbReference>
<dbReference type="Gene3D" id="3.30.70.1660">
    <property type="match status" value="2"/>
</dbReference>
<dbReference type="NCBIfam" id="TIGR00019">
    <property type="entry name" value="prfA"/>
    <property type="match status" value="1"/>
</dbReference>
<evidence type="ECO:0000256" key="5">
    <source>
        <dbReference type="HAMAP-Rule" id="MF_00093"/>
    </source>
</evidence>
<dbReference type="Proteomes" id="UP001210261">
    <property type="component" value="Unassembled WGS sequence"/>
</dbReference>
<dbReference type="Pfam" id="PF00472">
    <property type="entry name" value="RF-1"/>
    <property type="match status" value="1"/>
</dbReference>
<evidence type="ECO:0000313" key="9">
    <source>
        <dbReference type="Proteomes" id="UP001210261"/>
    </source>
</evidence>
<evidence type="ECO:0000256" key="6">
    <source>
        <dbReference type="NCBIfam" id="TIGR00019"/>
    </source>
</evidence>
<comment type="subcellular location">
    <subcellularLocation>
        <location evidence="5">Cytoplasm</location>
    </subcellularLocation>
</comment>
<reference evidence="8 9" key="1">
    <citation type="submission" date="2023-01" db="EMBL/GenBank/DDBJ databases">
        <title>Description of Helicobacter ibis sp. nov. isolated from faecal droppings of black-faced ibis (Theristicus melanopis).</title>
        <authorList>
            <person name="Lopez-Cantillo M."/>
            <person name="Vidal-Veuthey B."/>
            <person name="Mella A."/>
            <person name="De La Haba R."/>
            <person name="Collado L."/>
        </authorList>
    </citation>
    <scope>NUCLEOTIDE SEQUENCE [LARGE SCALE GENOMIC DNA]</scope>
    <source>
        <strain evidence="8 9">A82</strain>
    </source>
</reference>
<proteinExistence type="inferred from homology"/>
<comment type="PTM">
    <text evidence="5">Methylated by PrmC. Methylation increases the termination efficiency of RF1.</text>
</comment>
<comment type="similarity">
    <text evidence="2 5">Belongs to the prokaryotic/mitochondrial release factor family.</text>
</comment>
<dbReference type="InterPro" id="IPR005139">
    <property type="entry name" value="PCRF"/>
</dbReference>
<dbReference type="EMBL" id="JAQHXR010000002">
    <property type="protein sequence ID" value="MDA3968807.1"/>
    <property type="molecule type" value="Genomic_DNA"/>
</dbReference>
<evidence type="ECO:0000256" key="3">
    <source>
        <dbReference type="ARBA" id="ARBA00022481"/>
    </source>
</evidence>
<keyword evidence="5" id="KW-0963">Cytoplasm</keyword>
<accession>A0ABT4VDM9</accession>
<evidence type="ECO:0000256" key="4">
    <source>
        <dbReference type="ARBA" id="ARBA00022917"/>
    </source>
</evidence>
<dbReference type="Pfam" id="PF03462">
    <property type="entry name" value="PCRF"/>
    <property type="match status" value="1"/>
</dbReference>
<dbReference type="PANTHER" id="PTHR43804:SF7">
    <property type="entry name" value="LD18447P"/>
    <property type="match status" value="1"/>
</dbReference>
<dbReference type="NCBIfam" id="NF001859">
    <property type="entry name" value="PRK00591.1"/>
    <property type="match status" value="1"/>
</dbReference>
<dbReference type="InterPro" id="IPR004373">
    <property type="entry name" value="RF-1"/>
</dbReference>
<keyword evidence="3 5" id="KW-0488">Methylation</keyword>
<dbReference type="PROSITE" id="PS00745">
    <property type="entry name" value="RF_PROK_I"/>
    <property type="match status" value="1"/>
</dbReference>
<evidence type="ECO:0000256" key="1">
    <source>
        <dbReference type="ARBA" id="ARBA00002986"/>
    </source>
</evidence>
<evidence type="ECO:0000259" key="7">
    <source>
        <dbReference type="PROSITE" id="PS00745"/>
    </source>
</evidence>
<sequence>MLASKLQPFISRYDEISSLLLKPEILNDVKKITELSKEQSSLEELVCKARKYLGNLQSIDDNKALLDDKELGELAKEEIKEAESENKILEEEIKLLLLPKNPNDDKNIYLELRAGTGGDEAGIFVGDLFKAYVRYAESKGWKCEIISSNENNVGGYKEIIVLIKGKGVYSRLKYEGGIHRVQRVPETESQGRIHTSAISVAIMPEVDDVEVDINQNDLRVEVFRAGGHGGQCVNTTDSAVRITHIPTGISVSMQDEKSQHKNKDKALKILKARIYEAELEAQMQQNAEARKSQVGSGDRSERIRTYNYPQNRLTDHRVGLTLYSLEEIMLDGNFDAVINPIVAYFQAEALRNNEDS</sequence>
<comment type="caution">
    <text evidence="8">The sequence shown here is derived from an EMBL/GenBank/DDBJ whole genome shotgun (WGS) entry which is preliminary data.</text>
</comment>
<dbReference type="Gene3D" id="6.10.140.1950">
    <property type="match status" value="1"/>
</dbReference>
<keyword evidence="4 5" id="KW-0648">Protein biosynthesis</keyword>
<organism evidence="8 9">
    <name type="scientific">Helicobacter ibis</name>
    <dbReference type="NCBI Taxonomy" id="2962633"/>
    <lineage>
        <taxon>Bacteria</taxon>
        <taxon>Pseudomonadati</taxon>
        <taxon>Campylobacterota</taxon>
        <taxon>Epsilonproteobacteria</taxon>
        <taxon>Campylobacterales</taxon>
        <taxon>Helicobacteraceae</taxon>
        <taxon>Helicobacter</taxon>
    </lineage>
</organism>
<dbReference type="SUPFAM" id="SSF75620">
    <property type="entry name" value="Release factor"/>
    <property type="match status" value="1"/>
</dbReference>
<dbReference type="InterPro" id="IPR050057">
    <property type="entry name" value="Prokaryotic/Mito_RF"/>
</dbReference>
<gene>
    <name evidence="5 8" type="primary">prfA</name>
    <name evidence="8" type="ORF">PF021_03855</name>
</gene>
<evidence type="ECO:0000256" key="2">
    <source>
        <dbReference type="ARBA" id="ARBA00010835"/>
    </source>
</evidence>
<dbReference type="PANTHER" id="PTHR43804">
    <property type="entry name" value="LD18447P"/>
    <property type="match status" value="1"/>
</dbReference>
<dbReference type="HAMAP" id="MF_00093">
    <property type="entry name" value="Rel_fac_1"/>
    <property type="match status" value="1"/>
</dbReference>
<dbReference type="RefSeq" id="WP_271021102.1">
    <property type="nucleotide sequence ID" value="NZ_JAQHXR010000002.1"/>
</dbReference>
<feature type="modified residue" description="N5-methylglutamine" evidence="5">
    <location>
        <position position="231"/>
    </location>
</feature>
<keyword evidence="9" id="KW-1185">Reference proteome</keyword>